<evidence type="ECO:0000256" key="6">
    <source>
        <dbReference type="ARBA" id="ARBA00022970"/>
    </source>
</evidence>
<dbReference type="Proteomes" id="UP000282125">
    <property type="component" value="Unassembled WGS sequence"/>
</dbReference>
<organism evidence="14 15">
    <name type="scientific">Falsigemmobacter faecalis</name>
    <dbReference type="NCBI Taxonomy" id="2488730"/>
    <lineage>
        <taxon>Bacteria</taxon>
        <taxon>Pseudomonadati</taxon>
        <taxon>Pseudomonadota</taxon>
        <taxon>Alphaproteobacteria</taxon>
        <taxon>Rhodobacterales</taxon>
        <taxon>Paracoccaceae</taxon>
        <taxon>Falsigemmobacter</taxon>
    </lineage>
</organism>
<evidence type="ECO:0000259" key="13">
    <source>
        <dbReference type="PROSITE" id="PS50928"/>
    </source>
</evidence>
<dbReference type="Gene3D" id="1.10.3720.10">
    <property type="entry name" value="MetI-like"/>
    <property type="match status" value="1"/>
</dbReference>
<evidence type="ECO:0000256" key="2">
    <source>
        <dbReference type="ARBA" id="ARBA00010072"/>
    </source>
</evidence>
<dbReference type="NCBIfam" id="TIGR01726">
    <property type="entry name" value="HEQRo_perm_3TM"/>
    <property type="match status" value="1"/>
</dbReference>
<evidence type="ECO:0000313" key="14">
    <source>
        <dbReference type="EMBL" id="RRH76159.1"/>
    </source>
</evidence>
<comment type="subcellular location">
    <subcellularLocation>
        <location evidence="1">Cell inner membrane</location>
        <topology evidence="1">Multi-pass membrane protein</topology>
    </subcellularLocation>
    <subcellularLocation>
        <location evidence="12">Cell membrane</location>
        <topology evidence="12">Multi-pass membrane protein</topology>
    </subcellularLocation>
</comment>
<evidence type="ECO:0000256" key="1">
    <source>
        <dbReference type="ARBA" id="ARBA00004429"/>
    </source>
</evidence>
<dbReference type="InterPro" id="IPR010065">
    <property type="entry name" value="AA_ABC_transptr_permease_3TM"/>
</dbReference>
<evidence type="ECO:0000256" key="8">
    <source>
        <dbReference type="ARBA" id="ARBA00023136"/>
    </source>
</evidence>
<keyword evidence="15" id="KW-1185">Reference proteome</keyword>
<dbReference type="PROSITE" id="PS50928">
    <property type="entry name" value="ABC_TM1"/>
    <property type="match status" value="1"/>
</dbReference>
<dbReference type="InterPro" id="IPR043429">
    <property type="entry name" value="ArtM/GltK/GlnP/TcyL/YhdX-like"/>
</dbReference>
<evidence type="ECO:0000256" key="9">
    <source>
        <dbReference type="ARBA" id="ARBA00060298"/>
    </source>
</evidence>
<dbReference type="GO" id="GO:0006865">
    <property type="term" value="P:amino acid transport"/>
    <property type="evidence" value="ECO:0007669"/>
    <property type="project" value="UniProtKB-KW"/>
</dbReference>
<feature type="transmembrane region" description="Helical" evidence="12">
    <location>
        <begin position="29"/>
        <end position="50"/>
    </location>
</feature>
<dbReference type="PANTHER" id="PTHR30614:SF0">
    <property type="entry name" value="L-CYSTINE TRANSPORT SYSTEM PERMEASE PROTEIN TCYL"/>
    <property type="match status" value="1"/>
</dbReference>
<feature type="transmembrane region" description="Helical" evidence="12">
    <location>
        <begin position="105"/>
        <end position="126"/>
    </location>
</feature>
<comment type="similarity">
    <text evidence="2">Belongs to the binding-protein-dependent transport system permease family. HisMQ subfamily.</text>
</comment>
<feature type="transmembrane region" description="Helical" evidence="12">
    <location>
        <begin position="70"/>
        <end position="93"/>
    </location>
</feature>
<reference evidence="14 15" key="1">
    <citation type="submission" date="2018-11" db="EMBL/GenBank/DDBJ databases">
        <title>Gemmobacter sp. nov., YIM 102744-1 draft genome.</title>
        <authorList>
            <person name="Li G."/>
            <person name="Jiang Y."/>
        </authorList>
    </citation>
    <scope>NUCLEOTIDE SEQUENCE [LARGE SCALE GENOMIC DNA]</scope>
    <source>
        <strain evidence="14 15">YIM 102744-1</strain>
    </source>
</reference>
<dbReference type="FunFam" id="1.10.3720.10:FF:000006">
    <property type="entry name" value="Glutamate/aspartate ABC transporter, permease protein GltK"/>
    <property type="match status" value="1"/>
</dbReference>
<evidence type="ECO:0000256" key="4">
    <source>
        <dbReference type="ARBA" id="ARBA00022475"/>
    </source>
</evidence>
<evidence type="ECO:0000256" key="10">
    <source>
        <dbReference type="ARBA" id="ARBA00062718"/>
    </source>
</evidence>
<protein>
    <recommendedName>
        <fullName evidence="11">Glutamate/aspartate import permease protein GltK</fullName>
    </recommendedName>
</protein>
<dbReference type="EMBL" id="RRAZ01000008">
    <property type="protein sequence ID" value="RRH76159.1"/>
    <property type="molecule type" value="Genomic_DNA"/>
</dbReference>
<feature type="transmembrane region" description="Helical" evidence="12">
    <location>
        <begin position="254"/>
        <end position="279"/>
    </location>
</feature>
<dbReference type="AlphaFoldDB" id="A0A3P3DPH8"/>
<dbReference type="InterPro" id="IPR000515">
    <property type="entry name" value="MetI-like"/>
</dbReference>
<dbReference type="GO" id="GO:0022857">
    <property type="term" value="F:transmembrane transporter activity"/>
    <property type="evidence" value="ECO:0007669"/>
    <property type="project" value="InterPro"/>
</dbReference>
<keyword evidence="3 12" id="KW-0813">Transport</keyword>
<keyword evidence="8 12" id="KW-0472">Membrane</keyword>
<comment type="function">
    <text evidence="9">Part of the ABC transporter complex GltIJKL involved in glutamate and aspartate uptake. Probably responsible for the translocation of the substrate across the membrane.</text>
</comment>
<keyword evidence="6" id="KW-0029">Amino-acid transport</keyword>
<dbReference type="SUPFAM" id="SSF161098">
    <property type="entry name" value="MetI-like"/>
    <property type="match status" value="1"/>
</dbReference>
<accession>A0A3P3DPH8</accession>
<keyword evidence="5 12" id="KW-0812">Transmembrane</keyword>
<name>A0A3P3DPH8_9RHOB</name>
<keyword evidence="4" id="KW-1003">Cell membrane</keyword>
<keyword evidence="7 12" id="KW-1133">Transmembrane helix</keyword>
<comment type="subunit">
    <text evidence="10">The complex is composed of two ATP-binding proteins (GltL), two transmembrane proteins (GltJ and GltK) and a solute-binding protein (GltI).</text>
</comment>
<gene>
    <name evidence="14" type="ORF">EG244_06995</name>
</gene>
<proteinExistence type="inferred from homology"/>
<comment type="caution">
    <text evidence="14">The sequence shown here is derived from an EMBL/GenBank/DDBJ whole genome shotgun (WGS) entry which is preliminary data.</text>
</comment>
<dbReference type="Pfam" id="PF00528">
    <property type="entry name" value="BPD_transp_1"/>
    <property type="match status" value="1"/>
</dbReference>
<dbReference type="RefSeq" id="WP_124964298.1">
    <property type="nucleotide sequence ID" value="NZ_RRAZ01000008.1"/>
</dbReference>
<dbReference type="CDD" id="cd06261">
    <property type="entry name" value="TM_PBP2"/>
    <property type="match status" value="1"/>
</dbReference>
<dbReference type="InterPro" id="IPR035906">
    <property type="entry name" value="MetI-like_sf"/>
</dbReference>
<sequence>MTLHSPSRAEAPAWQDVSAAHQPVQYGRIAAWAVVLLFLANFLWICAINANFRWPVIREFFFHPDIMRGLGFSLILTVVGMVLGTVLGLLLAVARLSNDGLAKSAAGAFIWFFRGTPLLVQLIFWFNLSTLFPHISLAIPFGPALISWETNALITPMTAAILGLALNEAAYMAEIIRGGLLSVDRGQNETASAFGMTRGRALWRIIIPQAMRSIVPPTGNELISMVKATSLVSVIAMSDLLYAAQSIYNRTFEVVPLLLVAVFWYLIITTVLNIGQGFIERYYAKSDRRLTTPQTEADL</sequence>
<feature type="transmembrane region" description="Helical" evidence="12">
    <location>
        <begin position="146"/>
        <end position="167"/>
    </location>
</feature>
<evidence type="ECO:0000256" key="7">
    <source>
        <dbReference type="ARBA" id="ARBA00022989"/>
    </source>
</evidence>
<dbReference type="GO" id="GO:0043190">
    <property type="term" value="C:ATP-binding cassette (ABC) transporter complex"/>
    <property type="evidence" value="ECO:0007669"/>
    <property type="project" value="InterPro"/>
</dbReference>
<dbReference type="OrthoDB" id="9787841at2"/>
<evidence type="ECO:0000256" key="12">
    <source>
        <dbReference type="RuleBase" id="RU363032"/>
    </source>
</evidence>
<feature type="domain" description="ABC transmembrane type-1" evidence="13">
    <location>
        <begin position="70"/>
        <end position="276"/>
    </location>
</feature>
<evidence type="ECO:0000256" key="11">
    <source>
        <dbReference type="ARBA" id="ARBA00073645"/>
    </source>
</evidence>
<evidence type="ECO:0000256" key="3">
    <source>
        <dbReference type="ARBA" id="ARBA00022448"/>
    </source>
</evidence>
<evidence type="ECO:0000256" key="5">
    <source>
        <dbReference type="ARBA" id="ARBA00022692"/>
    </source>
</evidence>
<evidence type="ECO:0000313" key="15">
    <source>
        <dbReference type="Proteomes" id="UP000282125"/>
    </source>
</evidence>
<dbReference type="PANTHER" id="PTHR30614">
    <property type="entry name" value="MEMBRANE COMPONENT OF AMINO ACID ABC TRANSPORTER"/>
    <property type="match status" value="1"/>
</dbReference>